<feature type="transmembrane region" description="Helical" evidence="11">
    <location>
        <begin position="510"/>
        <end position="529"/>
    </location>
</feature>
<evidence type="ECO:0000256" key="3">
    <source>
        <dbReference type="ARBA" id="ARBA00022679"/>
    </source>
</evidence>
<evidence type="ECO:0000256" key="9">
    <source>
        <dbReference type="PIRSR" id="PIRSR605150-2"/>
    </source>
</evidence>
<dbReference type="GO" id="GO:0071555">
    <property type="term" value="P:cell wall organization"/>
    <property type="evidence" value="ECO:0007669"/>
    <property type="project" value="UniProtKB-KW"/>
</dbReference>
<feature type="transmembrane region" description="Helical" evidence="11">
    <location>
        <begin position="699"/>
        <end position="717"/>
    </location>
</feature>
<evidence type="ECO:0000256" key="10">
    <source>
        <dbReference type="PIRSR" id="PIRSR605150-3"/>
    </source>
</evidence>
<keyword evidence="6 11" id="KW-0472">Membrane</keyword>
<feature type="binding site" evidence="10">
    <location>
        <position position="283"/>
    </location>
    <ligand>
        <name>Mn(2+)</name>
        <dbReference type="ChEBI" id="CHEBI:29035"/>
    </ligand>
</feature>
<evidence type="ECO:0008006" key="14">
    <source>
        <dbReference type="Google" id="ProtNLM"/>
    </source>
</evidence>
<feature type="transmembrane region" description="Helical" evidence="11">
    <location>
        <begin position="549"/>
        <end position="569"/>
    </location>
</feature>
<dbReference type="PANTHER" id="PTHR13301">
    <property type="entry name" value="X-BOX TRANSCRIPTION FACTOR-RELATED"/>
    <property type="match status" value="1"/>
</dbReference>
<accession>A0A9Q0C0E7</accession>
<feature type="binding site" evidence="9">
    <location>
        <position position="117"/>
    </location>
    <ligand>
        <name>UDP-alpha-D-glucose</name>
        <dbReference type="ChEBI" id="CHEBI:58885"/>
    </ligand>
</feature>
<keyword evidence="4 11" id="KW-0812">Transmembrane</keyword>
<evidence type="ECO:0000256" key="1">
    <source>
        <dbReference type="ARBA" id="ARBA00004127"/>
    </source>
</evidence>
<evidence type="ECO:0000256" key="8">
    <source>
        <dbReference type="PIRSR" id="PIRSR605150-1"/>
    </source>
</evidence>
<evidence type="ECO:0000256" key="11">
    <source>
        <dbReference type="SAM" id="Phobius"/>
    </source>
</evidence>
<evidence type="ECO:0000313" key="13">
    <source>
        <dbReference type="Proteomes" id="UP001151287"/>
    </source>
</evidence>
<dbReference type="GO" id="GO:0016020">
    <property type="term" value="C:membrane"/>
    <property type="evidence" value="ECO:0007669"/>
    <property type="project" value="InterPro"/>
</dbReference>
<dbReference type="Gene3D" id="3.90.550.10">
    <property type="entry name" value="Spore Coat Polysaccharide Biosynthesis Protein SpsA, Chain A"/>
    <property type="match status" value="2"/>
</dbReference>
<dbReference type="OrthoDB" id="72851at2759"/>
<dbReference type="InterPro" id="IPR029044">
    <property type="entry name" value="Nucleotide-diphossugar_trans"/>
</dbReference>
<dbReference type="GO" id="GO:0030244">
    <property type="term" value="P:cellulose biosynthetic process"/>
    <property type="evidence" value="ECO:0007669"/>
    <property type="project" value="InterPro"/>
</dbReference>
<feature type="binding site" evidence="9">
    <location>
        <position position="146"/>
    </location>
    <ligand>
        <name>UDP-alpha-D-glucose</name>
        <dbReference type="ChEBI" id="CHEBI:58885"/>
    </ligand>
</feature>
<dbReference type="GO" id="GO:0016760">
    <property type="term" value="F:cellulose synthase (UDP-forming) activity"/>
    <property type="evidence" value="ECO:0007669"/>
    <property type="project" value="InterPro"/>
</dbReference>
<keyword evidence="2" id="KW-0328">Glycosyltransferase</keyword>
<evidence type="ECO:0000256" key="2">
    <source>
        <dbReference type="ARBA" id="ARBA00022676"/>
    </source>
</evidence>
<dbReference type="SUPFAM" id="SSF53448">
    <property type="entry name" value="Nucleotide-diphospho-sugar transferases"/>
    <property type="match status" value="1"/>
</dbReference>
<feature type="transmembrane region" description="Helical" evidence="11">
    <location>
        <begin position="639"/>
        <end position="661"/>
    </location>
</feature>
<keyword evidence="5 11" id="KW-1133">Transmembrane helix</keyword>
<gene>
    <name evidence="12" type="ORF">LUZ63_016515</name>
</gene>
<feature type="active site" evidence="8">
    <location>
        <position position="146"/>
    </location>
</feature>
<comment type="caution">
    <text evidence="12">The sequence shown here is derived from an EMBL/GenBank/DDBJ whole genome shotgun (WGS) entry which is preliminary data.</text>
</comment>
<protein>
    <recommendedName>
        <fullName evidence="14">Cellulose synthase-like protein G3</fullName>
    </recommendedName>
</protein>
<dbReference type="GO" id="GO:0071669">
    <property type="term" value="P:plant-type cell wall organization or biogenesis"/>
    <property type="evidence" value="ECO:0007669"/>
    <property type="project" value="UniProtKB-ARBA"/>
</dbReference>
<dbReference type="EMBL" id="JAMQYH010000005">
    <property type="protein sequence ID" value="KAJ1685125.1"/>
    <property type="molecule type" value="Genomic_DNA"/>
</dbReference>
<sequence>MGSTKFPSDANLNPPLNTIHLDRWIPLYRAHALLYSTAILGLIYHRVTSIFTSSTFVDACLLSSLLLSDLVLAFMWVCSQSFKWRPLDRQEFPDRLPDRAGWPALDVFVCTADPYKEPPIGVVSTALSALAFDYPAEKLSVYVSDDGGADVTLFAFMEGAKFALHWLPFCRENGVKVRSPEVFFSSGGRGGSEEEEKLKTMYQTMKQRVDSVLEKGSVSPKLASSEEDQQIFKKWKEFSRNNHPSVIQVLAKSSKDSDITGQVMPNLIYFSREKRPNVPHHFKAGALNALLRASAVLTNAPLILTIDCDMYSTDPTSPQRALCYFLDHVASAKLAYVQFPQRFQGLNKSDIYGGELKHLYMINPRGMDGFGGPNYLGSNAFLARRALFDSSLEAGNGHDFIKPEMVMEMASGVAACNFESGTKWGDGIGFRYGSLSEDFHTGFRLQCEGWNSVFCDPPQPAFLGDAPKSLHDALSQCKRWTVGQFEVGFARHSTLTFGVRKASLGLGLTYSHLAFWGIWCIPISTYALLPQLALVYSRPLFPKPSDPWFYLYGYLFGAAYIQDMVDFIYHKGTFRCWWSDQRMWLIRSVTSFTFGSIQFISKQLNISSQGFNVTSKVMDDEQIKRYDEGVFDFGVDSPFFVILGTTALLNLCAFIVGIFRYSMVAEIFLAVFGITNCWPVYEAMLLRSDDGKMPERVKIRAFFAAGIALAVGCVLFIV</sequence>
<evidence type="ECO:0000313" key="12">
    <source>
        <dbReference type="EMBL" id="KAJ1685125.1"/>
    </source>
</evidence>
<dbReference type="Proteomes" id="UP001151287">
    <property type="component" value="Unassembled WGS sequence"/>
</dbReference>
<evidence type="ECO:0000256" key="4">
    <source>
        <dbReference type="ARBA" id="ARBA00022692"/>
    </source>
</evidence>
<proteinExistence type="predicted"/>
<feature type="transmembrane region" description="Helical" evidence="11">
    <location>
        <begin position="667"/>
        <end position="687"/>
    </location>
</feature>
<keyword evidence="7" id="KW-0961">Cell wall biogenesis/degradation</keyword>
<feature type="binding site" evidence="9">
    <location>
        <position position="116"/>
    </location>
    <ligand>
        <name>UDP-alpha-D-glucose</name>
        <dbReference type="ChEBI" id="CHEBI:58885"/>
    </ligand>
</feature>
<organism evidence="12 13">
    <name type="scientific">Rhynchospora breviuscula</name>
    <dbReference type="NCBI Taxonomy" id="2022672"/>
    <lineage>
        <taxon>Eukaryota</taxon>
        <taxon>Viridiplantae</taxon>
        <taxon>Streptophyta</taxon>
        <taxon>Embryophyta</taxon>
        <taxon>Tracheophyta</taxon>
        <taxon>Spermatophyta</taxon>
        <taxon>Magnoliopsida</taxon>
        <taxon>Liliopsida</taxon>
        <taxon>Poales</taxon>
        <taxon>Cyperaceae</taxon>
        <taxon>Cyperoideae</taxon>
        <taxon>Rhynchosporeae</taxon>
        <taxon>Rhynchospora</taxon>
    </lineage>
</organism>
<keyword evidence="13" id="KW-1185">Reference proteome</keyword>
<keyword evidence="3" id="KW-0808">Transferase</keyword>
<dbReference type="GO" id="GO:0012505">
    <property type="term" value="C:endomembrane system"/>
    <property type="evidence" value="ECO:0007669"/>
    <property type="project" value="UniProtKB-SubCell"/>
</dbReference>
<feature type="binding site" evidence="10">
    <location>
        <position position="307"/>
    </location>
    <ligand>
        <name>Mn(2+)</name>
        <dbReference type="ChEBI" id="CHEBI:29035"/>
    </ligand>
</feature>
<comment type="subcellular location">
    <subcellularLocation>
        <location evidence="1">Endomembrane system</location>
        <topology evidence="1">Multi-pass membrane protein</topology>
    </subcellularLocation>
</comment>
<name>A0A9Q0C0E7_9POAL</name>
<evidence type="ECO:0000256" key="7">
    <source>
        <dbReference type="ARBA" id="ARBA00023316"/>
    </source>
</evidence>
<dbReference type="AlphaFoldDB" id="A0A9Q0C0E7"/>
<evidence type="ECO:0000256" key="6">
    <source>
        <dbReference type="ARBA" id="ARBA00023136"/>
    </source>
</evidence>
<dbReference type="InterPro" id="IPR005150">
    <property type="entry name" value="Cellulose_synth"/>
</dbReference>
<feature type="active site" evidence="8">
    <location>
        <position position="438"/>
    </location>
</feature>
<evidence type="ECO:0000256" key="5">
    <source>
        <dbReference type="ARBA" id="ARBA00022989"/>
    </source>
</evidence>
<dbReference type="Pfam" id="PF03552">
    <property type="entry name" value="Cellulose_synt"/>
    <property type="match status" value="2"/>
</dbReference>
<reference evidence="12" key="1">
    <citation type="journal article" date="2022" name="Cell">
        <title>Repeat-based holocentromeres influence genome architecture and karyotype evolution.</title>
        <authorList>
            <person name="Hofstatter P.G."/>
            <person name="Thangavel G."/>
            <person name="Lux T."/>
            <person name="Neumann P."/>
            <person name="Vondrak T."/>
            <person name="Novak P."/>
            <person name="Zhang M."/>
            <person name="Costa L."/>
            <person name="Castellani M."/>
            <person name="Scott A."/>
            <person name="Toegelov H."/>
            <person name="Fuchs J."/>
            <person name="Mata-Sucre Y."/>
            <person name="Dias Y."/>
            <person name="Vanzela A.L.L."/>
            <person name="Huettel B."/>
            <person name="Almeida C.C.S."/>
            <person name="Simkova H."/>
            <person name="Souza G."/>
            <person name="Pedrosa-Harand A."/>
            <person name="Macas J."/>
            <person name="Mayer K.F.X."/>
            <person name="Houben A."/>
            <person name="Marques A."/>
        </authorList>
    </citation>
    <scope>NUCLEOTIDE SEQUENCE</scope>
    <source>
        <strain evidence="12">RhyBre1mFocal</strain>
    </source>
</reference>